<evidence type="ECO:0000256" key="4">
    <source>
        <dbReference type="ARBA" id="ARBA00022771"/>
    </source>
</evidence>
<dbReference type="InterPro" id="IPR036236">
    <property type="entry name" value="Znf_C2H2_sf"/>
</dbReference>
<name>A0A8C6TW72_9GOBI</name>
<dbReference type="PROSITE" id="PS00028">
    <property type="entry name" value="ZINC_FINGER_C2H2_1"/>
    <property type="match status" value="3"/>
</dbReference>
<dbReference type="GO" id="GO:0008270">
    <property type="term" value="F:zinc ion binding"/>
    <property type="evidence" value="ECO:0007669"/>
    <property type="project" value="UniProtKB-KW"/>
</dbReference>
<evidence type="ECO:0000256" key="3">
    <source>
        <dbReference type="ARBA" id="ARBA00022737"/>
    </source>
</evidence>
<dbReference type="SMART" id="SM00355">
    <property type="entry name" value="ZnF_C2H2"/>
    <property type="match status" value="4"/>
</dbReference>
<feature type="domain" description="C2H2-type" evidence="9">
    <location>
        <begin position="105"/>
        <end position="132"/>
    </location>
</feature>
<evidence type="ECO:0000256" key="2">
    <source>
        <dbReference type="ARBA" id="ARBA00022723"/>
    </source>
</evidence>
<keyword evidence="3" id="KW-0677">Repeat</keyword>
<reference evidence="10" key="2">
    <citation type="submission" date="2025-09" db="UniProtKB">
        <authorList>
            <consortium name="Ensembl"/>
        </authorList>
    </citation>
    <scope>IDENTIFICATION</scope>
</reference>
<keyword evidence="11" id="KW-1185">Reference proteome</keyword>
<dbReference type="PROSITE" id="PS50157">
    <property type="entry name" value="ZINC_FINGER_C2H2_2"/>
    <property type="match status" value="4"/>
</dbReference>
<dbReference type="PANTHER" id="PTHR23235">
    <property type="entry name" value="KRUEPPEL-LIKE TRANSCRIPTION FACTOR"/>
    <property type="match status" value="1"/>
</dbReference>
<dbReference type="Gene3D" id="3.30.160.60">
    <property type="entry name" value="Classic Zinc Finger"/>
    <property type="match status" value="4"/>
</dbReference>
<reference evidence="10" key="1">
    <citation type="submission" date="2025-08" db="UniProtKB">
        <authorList>
            <consortium name="Ensembl"/>
        </authorList>
    </citation>
    <scope>IDENTIFICATION</scope>
</reference>
<dbReference type="Ensembl" id="ENSNMLT00000029539.1">
    <property type="protein sequence ID" value="ENSNMLP00000026431.1"/>
    <property type="gene ID" value="ENSNMLG00000016861.1"/>
</dbReference>
<evidence type="ECO:0000313" key="10">
    <source>
        <dbReference type="Ensembl" id="ENSNMLP00000026431.1"/>
    </source>
</evidence>
<dbReference type="Pfam" id="PF00096">
    <property type="entry name" value="zf-C2H2"/>
    <property type="match status" value="3"/>
</dbReference>
<dbReference type="AlphaFoldDB" id="A0A8C6TW72"/>
<feature type="domain" description="C2H2-type" evidence="9">
    <location>
        <begin position="133"/>
        <end position="160"/>
    </location>
</feature>
<dbReference type="GO" id="GO:0005634">
    <property type="term" value="C:nucleus"/>
    <property type="evidence" value="ECO:0007669"/>
    <property type="project" value="UniProtKB-SubCell"/>
</dbReference>
<feature type="domain" description="C2H2-type" evidence="9">
    <location>
        <begin position="63"/>
        <end position="90"/>
    </location>
</feature>
<feature type="region of interest" description="Disordered" evidence="8">
    <location>
        <begin position="180"/>
        <end position="210"/>
    </location>
</feature>
<keyword evidence="6" id="KW-0539">Nucleus</keyword>
<sequence length="288" mass="32882">QKPQVSHGNTRAAAELQCDALRRELGKAADHSGKKEARDKATSTSGQRRDEKRHFNSHGERPFSYTVCNKGFITQDQLVDHTRLHTEENTEEQPIVKQSTVRPLKQCPHCEKLFFGSTDLTRHISTHTGERPFRCPVCDRGFIRKDQLVNHKRLHSGEKPFSCTVCDEAFRVSSKLTGHMRRHAEERTSTEARTSTEELNSRSDMNTEEQPIVKQSTVPPLKQCPHCEKQFFGSTDLRDTFQLIQERDLSGVQCVTEVLFAKINSSTTSAFTQERNHSAAQFVTRRFV</sequence>
<proteinExistence type="predicted"/>
<comment type="subcellular location">
    <subcellularLocation>
        <location evidence="1">Nucleus</location>
    </subcellularLocation>
</comment>
<keyword evidence="4 7" id="KW-0863">Zinc-finger</keyword>
<feature type="region of interest" description="Disordered" evidence="8">
    <location>
        <begin position="23"/>
        <end position="60"/>
    </location>
</feature>
<evidence type="ECO:0000256" key="8">
    <source>
        <dbReference type="SAM" id="MobiDB-lite"/>
    </source>
</evidence>
<accession>A0A8C6TW72</accession>
<dbReference type="FunFam" id="3.30.160.60:FF:000414">
    <property type="entry name" value="Zinc finger protein 398"/>
    <property type="match status" value="1"/>
</dbReference>
<evidence type="ECO:0000259" key="9">
    <source>
        <dbReference type="PROSITE" id="PS50157"/>
    </source>
</evidence>
<keyword evidence="5" id="KW-0862">Zinc</keyword>
<evidence type="ECO:0000313" key="11">
    <source>
        <dbReference type="Proteomes" id="UP000694523"/>
    </source>
</evidence>
<evidence type="ECO:0000256" key="5">
    <source>
        <dbReference type="ARBA" id="ARBA00022833"/>
    </source>
</evidence>
<dbReference type="PANTHER" id="PTHR23235:SF120">
    <property type="entry name" value="KRUPPEL-LIKE FACTOR 15"/>
    <property type="match status" value="1"/>
</dbReference>
<feature type="domain" description="C2H2-type" evidence="9">
    <location>
        <begin position="161"/>
        <end position="188"/>
    </location>
</feature>
<dbReference type="SUPFAM" id="SSF57667">
    <property type="entry name" value="beta-beta-alpha zinc fingers"/>
    <property type="match status" value="3"/>
</dbReference>
<dbReference type="FunFam" id="3.30.160.60:FF:000870">
    <property type="entry name" value="zinc finger protein 197 isoform X1"/>
    <property type="match status" value="1"/>
</dbReference>
<keyword evidence="2" id="KW-0479">Metal-binding</keyword>
<evidence type="ECO:0000256" key="1">
    <source>
        <dbReference type="ARBA" id="ARBA00004123"/>
    </source>
</evidence>
<feature type="compositionally biased region" description="Basic and acidic residues" evidence="8">
    <location>
        <begin position="183"/>
        <end position="201"/>
    </location>
</feature>
<evidence type="ECO:0000256" key="6">
    <source>
        <dbReference type="ARBA" id="ARBA00023242"/>
    </source>
</evidence>
<dbReference type="InterPro" id="IPR013087">
    <property type="entry name" value="Znf_C2H2_type"/>
</dbReference>
<organism evidence="10 11">
    <name type="scientific">Neogobius melanostomus</name>
    <name type="common">round goby</name>
    <dbReference type="NCBI Taxonomy" id="47308"/>
    <lineage>
        <taxon>Eukaryota</taxon>
        <taxon>Metazoa</taxon>
        <taxon>Chordata</taxon>
        <taxon>Craniata</taxon>
        <taxon>Vertebrata</taxon>
        <taxon>Euteleostomi</taxon>
        <taxon>Actinopterygii</taxon>
        <taxon>Neopterygii</taxon>
        <taxon>Teleostei</taxon>
        <taxon>Neoteleostei</taxon>
        <taxon>Acanthomorphata</taxon>
        <taxon>Gobiaria</taxon>
        <taxon>Gobiiformes</taxon>
        <taxon>Gobioidei</taxon>
        <taxon>Gobiidae</taxon>
        <taxon>Benthophilinae</taxon>
        <taxon>Neogobiini</taxon>
        <taxon>Neogobius</taxon>
    </lineage>
</organism>
<dbReference type="Proteomes" id="UP000694523">
    <property type="component" value="Unplaced"/>
</dbReference>
<dbReference type="FunFam" id="3.30.160.60:FF:001527">
    <property type="entry name" value="Zinc finger protein"/>
    <property type="match status" value="1"/>
</dbReference>
<protein>
    <recommendedName>
        <fullName evidence="9">C2H2-type domain-containing protein</fullName>
    </recommendedName>
</protein>
<evidence type="ECO:0000256" key="7">
    <source>
        <dbReference type="PROSITE-ProRule" id="PRU00042"/>
    </source>
</evidence>